<reference evidence="1" key="1">
    <citation type="submission" date="2019-08" db="EMBL/GenBank/DDBJ databases">
        <authorList>
            <person name="Kucharzyk K."/>
            <person name="Murdoch R.W."/>
            <person name="Higgins S."/>
            <person name="Loffler F."/>
        </authorList>
    </citation>
    <scope>NUCLEOTIDE SEQUENCE</scope>
</reference>
<proteinExistence type="predicted"/>
<evidence type="ECO:0000313" key="1">
    <source>
        <dbReference type="EMBL" id="MPN22701.1"/>
    </source>
</evidence>
<sequence length="154" mass="18081">MKKIALFLILLPLFCRLSAQNELAYKPFEAFNNDTLAFMDYNFRQRAEYYKGKTVGEVLEDISLPIKVFTRYMEGYTTTGLFVYTDFVPHEMKGNYIAVFLQNPVDSRKLVKLMGGDPNSKTWTPEIYEFLKNEKVKVVRPNHYRLLKEKGIQM</sequence>
<protein>
    <submittedName>
        <fullName evidence="1">Uncharacterized protein</fullName>
    </submittedName>
</protein>
<dbReference type="EMBL" id="VSSQ01070996">
    <property type="protein sequence ID" value="MPN22701.1"/>
    <property type="molecule type" value="Genomic_DNA"/>
</dbReference>
<name>A0A645G736_9ZZZZ</name>
<gene>
    <name evidence="1" type="ORF">SDC9_170084</name>
</gene>
<comment type="caution">
    <text evidence="1">The sequence shown here is derived from an EMBL/GenBank/DDBJ whole genome shotgun (WGS) entry which is preliminary data.</text>
</comment>
<organism evidence="1">
    <name type="scientific">bioreactor metagenome</name>
    <dbReference type="NCBI Taxonomy" id="1076179"/>
    <lineage>
        <taxon>unclassified sequences</taxon>
        <taxon>metagenomes</taxon>
        <taxon>ecological metagenomes</taxon>
    </lineage>
</organism>
<dbReference type="AlphaFoldDB" id="A0A645G736"/>
<accession>A0A645G736</accession>